<proteinExistence type="predicted"/>
<dbReference type="PANTHER" id="PTHR35176:SF11">
    <property type="entry name" value="PYRIDOXAMINE 5'-PHOSPHATE OXIDASE FAMILY PROTEIN"/>
    <property type="match status" value="1"/>
</dbReference>
<dbReference type="InterPro" id="IPR012349">
    <property type="entry name" value="Split_barrel_FMN-bd"/>
</dbReference>
<dbReference type="RefSeq" id="WP_192753929.1">
    <property type="nucleotide sequence ID" value="NZ_BAABJL010000095.1"/>
</dbReference>
<comment type="caution">
    <text evidence="2">The sequence shown here is derived from an EMBL/GenBank/DDBJ whole genome shotgun (WGS) entry which is preliminary data.</text>
</comment>
<dbReference type="GO" id="GO:0016627">
    <property type="term" value="F:oxidoreductase activity, acting on the CH-CH group of donors"/>
    <property type="evidence" value="ECO:0007669"/>
    <property type="project" value="TreeGrafter"/>
</dbReference>
<dbReference type="GO" id="GO:0005829">
    <property type="term" value="C:cytosol"/>
    <property type="evidence" value="ECO:0007669"/>
    <property type="project" value="TreeGrafter"/>
</dbReference>
<dbReference type="EMBL" id="JADBEM010000001">
    <property type="protein sequence ID" value="MBE1610577.1"/>
    <property type="molecule type" value="Genomic_DNA"/>
</dbReference>
<dbReference type="Proteomes" id="UP000638648">
    <property type="component" value="Unassembled WGS sequence"/>
</dbReference>
<evidence type="ECO:0000256" key="1">
    <source>
        <dbReference type="ARBA" id="ARBA00023002"/>
    </source>
</evidence>
<protein>
    <submittedName>
        <fullName evidence="2">PPOX class probable F420-dependent enzyme</fullName>
    </submittedName>
</protein>
<dbReference type="SUPFAM" id="SSF50475">
    <property type="entry name" value="FMN-binding split barrel"/>
    <property type="match status" value="1"/>
</dbReference>
<accession>A0A927RBW1</accession>
<dbReference type="InterPro" id="IPR019965">
    <property type="entry name" value="PPOX_F420-dep_Rv2061_put"/>
</dbReference>
<organism evidence="2 3">
    <name type="scientific">Actinopolymorpha pittospori</name>
    <dbReference type="NCBI Taxonomy" id="648752"/>
    <lineage>
        <taxon>Bacteria</taxon>
        <taxon>Bacillati</taxon>
        <taxon>Actinomycetota</taxon>
        <taxon>Actinomycetes</taxon>
        <taxon>Propionibacteriales</taxon>
        <taxon>Actinopolymorphaceae</taxon>
        <taxon>Actinopolymorpha</taxon>
    </lineage>
</organism>
<dbReference type="GO" id="GO:0070967">
    <property type="term" value="F:coenzyme F420 binding"/>
    <property type="evidence" value="ECO:0007669"/>
    <property type="project" value="TreeGrafter"/>
</dbReference>
<keyword evidence="1" id="KW-0560">Oxidoreductase</keyword>
<sequence>MTSPSPAPANDAARALDPLRTSRVALLTTYRRDGRGVDTPVGIQVGRDQAFFTTRAKTWKVRRLARSPRVRVAPCTRRGRVTGAWVECTAHRLDGGEARSFEARFWVFVYRVIYRDTPVRYELRPVVAADPGLAEVPVGPPSGG</sequence>
<dbReference type="AlphaFoldDB" id="A0A927RBW1"/>
<keyword evidence="3" id="KW-1185">Reference proteome</keyword>
<dbReference type="Gene3D" id="2.30.110.10">
    <property type="entry name" value="Electron Transport, Fmn-binding Protein, Chain A"/>
    <property type="match status" value="1"/>
</dbReference>
<dbReference type="NCBIfam" id="TIGR03666">
    <property type="entry name" value="Rv2061_F420"/>
    <property type="match status" value="1"/>
</dbReference>
<reference evidence="2" key="1">
    <citation type="submission" date="2020-10" db="EMBL/GenBank/DDBJ databases">
        <title>Sequencing the genomes of 1000 actinobacteria strains.</title>
        <authorList>
            <person name="Klenk H.-P."/>
        </authorList>
    </citation>
    <scope>NUCLEOTIDE SEQUENCE</scope>
    <source>
        <strain evidence="2">DSM 45354</strain>
    </source>
</reference>
<evidence type="ECO:0000313" key="2">
    <source>
        <dbReference type="EMBL" id="MBE1610577.1"/>
    </source>
</evidence>
<dbReference type="PANTHER" id="PTHR35176">
    <property type="entry name" value="HEME OXYGENASE HI_0854-RELATED"/>
    <property type="match status" value="1"/>
</dbReference>
<name>A0A927RBW1_9ACTN</name>
<evidence type="ECO:0000313" key="3">
    <source>
        <dbReference type="Proteomes" id="UP000638648"/>
    </source>
</evidence>
<dbReference type="InterPro" id="IPR052019">
    <property type="entry name" value="F420H2_bilvrd_red/Heme_oxyg"/>
</dbReference>
<gene>
    <name evidence="2" type="ORF">HEB94_007425</name>
</gene>